<keyword evidence="2" id="KW-0560">Oxidoreductase</keyword>
<dbReference type="SUPFAM" id="SSF51735">
    <property type="entry name" value="NAD(P)-binding Rossmann-fold domains"/>
    <property type="match status" value="1"/>
</dbReference>
<protein>
    <submittedName>
        <fullName evidence="2">Saccharopine dehydrogenase (NAD+, L-lysine-forming)</fullName>
        <ecNumber evidence="2">1.5.1.7</ecNumber>
    </submittedName>
</protein>
<dbReference type="InterPro" id="IPR005097">
    <property type="entry name" value="Sacchrp_dh_NADP-bd"/>
</dbReference>
<dbReference type="Gene3D" id="3.30.360.10">
    <property type="entry name" value="Dihydrodipicolinate Reductase, domain 2"/>
    <property type="match status" value="1"/>
</dbReference>
<gene>
    <name evidence="2" type="ORF">FHS83_000324</name>
</gene>
<accession>A0A846MUI5</accession>
<proteinExistence type="predicted"/>
<dbReference type="Proteomes" id="UP000570514">
    <property type="component" value="Unassembled WGS sequence"/>
</dbReference>
<comment type="caution">
    <text evidence="2">The sequence shown here is derived from an EMBL/GenBank/DDBJ whole genome shotgun (WGS) entry which is preliminary data.</text>
</comment>
<name>A0A846MUI5_9PROT</name>
<dbReference type="EMBL" id="JAASRM010000001">
    <property type="protein sequence ID" value="NIK87006.1"/>
    <property type="molecule type" value="Genomic_DNA"/>
</dbReference>
<feature type="domain" description="Saccharopine dehydrogenase NADP binding" evidence="1">
    <location>
        <begin position="5"/>
        <end position="107"/>
    </location>
</feature>
<evidence type="ECO:0000313" key="2">
    <source>
        <dbReference type="EMBL" id="NIK87006.1"/>
    </source>
</evidence>
<reference evidence="2 3" key="1">
    <citation type="submission" date="2020-03" db="EMBL/GenBank/DDBJ databases">
        <title>Genomic Encyclopedia of Type Strains, Phase IV (KMG-IV): sequencing the most valuable type-strain genomes for metagenomic binning, comparative biology and taxonomic classification.</title>
        <authorList>
            <person name="Goeker M."/>
        </authorList>
    </citation>
    <scope>NUCLEOTIDE SEQUENCE [LARGE SCALE GENOMIC DNA]</scope>
    <source>
        <strain evidence="2 3">DSM 19867</strain>
    </source>
</reference>
<dbReference type="RefSeq" id="WP_167080213.1">
    <property type="nucleotide sequence ID" value="NZ_BAAADC010000001.1"/>
</dbReference>
<sequence length="368" mass="41323">MAAKILILGGTGMTGRLIVRHLLERSDAIITIASRRLEKAQELAADLGRDQPERLLAVRAVAGDAESLKAAMPGHQIVVVASPTTQYTEMVARHALLFGLDYLDIQLGAQKLATLRTLEYEIAKAGRCFITEAGFHPGLPSLLVRYAAEQFDRIETAITACYLSIDKDIPYTDSVDELVEVFRNYQPQIYTHKHWTIPGVFNMKKIAFGGDIGTRDSYSMFFEELHPLPEMYPSLKETGFFMAGGHWFTDWVVYPTAIAALKMAPAARRPIGRYLWWGMRRFQKAPYRTELIVQASGLHAGQPTHFEAAVSHRDAYELTAIPVTAMLLQYLEGMGRRAGLWMMGHIAEPRRLLTDMKRMGVKVRSTTH</sequence>
<dbReference type="InterPro" id="IPR036291">
    <property type="entry name" value="NAD(P)-bd_dom_sf"/>
</dbReference>
<dbReference type="GO" id="GO:0004754">
    <property type="term" value="F:saccharopine dehydrogenase (NAD+, L-lysine-forming) activity"/>
    <property type="evidence" value="ECO:0007669"/>
    <property type="project" value="UniProtKB-EC"/>
</dbReference>
<evidence type="ECO:0000313" key="3">
    <source>
        <dbReference type="Proteomes" id="UP000570514"/>
    </source>
</evidence>
<dbReference type="Pfam" id="PF03435">
    <property type="entry name" value="Sacchrp_dh_NADP"/>
    <property type="match status" value="1"/>
</dbReference>
<organism evidence="2 3">
    <name type="scientific">Rhizomicrobium palustre</name>
    <dbReference type="NCBI Taxonomy" id="189966"/>
    <lineage>
        <taxon>Bacteria</taxon>
        <taxon>Pseudomonadati</taxon>
        <taxon>Pseudomonadota</taxon>
        <taxon>Alphaproteobacteria</taxon>
        <taxon>Micropepsales</taxon>
        <taxon>Micropepsaceae</taxon>
        <taxon>Rhizomicrobium</taxon>
    </lineage>
</organism>
<evidence type="ECO:0000259" key="1">
    <source>
        <dbReference type="Pfam" id="PF03435"/>
    </source>
</evidence>
<dbReference type="AlphaFoldDB" id="A0A846MUI5"/>
<keyword evidence="3" id="KW-1185">Reference proteome</keyword>
<dbReference type="PANTHER" id="PTHR43796">
    <property type="entry name" value="CARBOXYNORSPERMIDINE SYNTHASE"/>
    <property type="match status" value="1"/>
</dbReference>
<dbReference type="Gene3D" id="3.40.50.720">
    <property type="entry name" value="NAD(P)-binding Rossmann-like Domain"/>
    <property type="match status" value="1"/>
</dbReference>
<dbReference type="PANTHER" id="PTHR43796:SF2">
    <property type="entry name" value="CARBOXYNORSPERMIDINE SYNTHASE"/>
    <property type="match status" value="1"/>
</dbReference>
<dbReference type="EC" id="1.5.1.7" evidence="2"/>